<sequence length="113" mass="11902">MAETDDGPPTSAQQTLELVSVAADLLSHLDESSSANPLGWETLAGVGRILDALTSQLGSAIRREKADLVRGLYVIIDPQVTGGRDPLAIAQAAIQGGARILQLRDKLRDKGES</sequence>
<accession>A0A382X8V6</accession>
<proteinExistence type="predicted"/>
<protein>
    <submittedName>
        <fullName evidence="1">Uncharacterized protein</fullName>
    </submittedName>
</protein>
<organism evidence="1">
    <name type="scientific">marine metagenome</name>
    <dbReference type="NCBI Taxonomy" id="408172"/>
    <lineage>
        <taxon>unclassified sequences</taxon>
        <taxon>metagenomes</taxon>
        <taxon>ecological metagenomes</taxon>
    </lineage>
</organism>
<dbReference type="SUPFAM" id="SSF51391">
    <property type="entry name" value="Thiamin phosphate synthase"/>
    <property type="match status" value="1"/>
</dbReference>
<evidence type="ECO:0000313" key="1">
    <source>
        <dbReference type="EMBL" id="SVD66741.1"/>
    </source>
</evidence>
<name>A0A382X8V6_9ZZZZ</name>
<dbReference type="AlphaFoldDB" id="A0A382X8V6"/>
<dbReference type="InterPro" id="IPR036206">
    <property type="entry name" value="ThiamineP_synth_sf"/>
</dbReference>
<feature type="non-terminal residue" evidence="1">
    <location>
        <position position="113"/>
    </location>
</feature>
<reference evidence="1" key="1">
    <citation type="submission" date="2018-05" db="EMBL/GenBank/DDBJ databases">
        <authorList>
            <person name="Lanie J.A."/>
            <person name="Ng W.-L."/>
            <person name="Kazmierczak K.M."/>
            <person name="Andrzejewski T.M."/>
            <person name="Davidsen T.M."/>
            <person name="Wayne K.J."/>
            <person name="Tettelin H."/>
            <person name="Glass J.I."/>
            <person name="Rusch D."/>
            <person name="Podicherti R."/>
            <person name="Tsui H.-C.T."/>
            <person name="Winkler M.E."/>
        </authorList>
    </citation>
    <scope>NUCLEOTIDE SEQUENCE</scope>
</reference>
<dbReference type="Gene3D" id="3.20.20.70">
    <property type="entry name" value="Aldolase class I"/>
    <property type="match status" value="1"/>
</dbReference>
<dbReference type="InterPro" id="IPR013785">
    <property type="entry name" value="Aldolase_TIM"/>
</dbReference>
<gene>
    <name evidence="1" type="ORF">METZ01_LOCUS419595</name>
</gene>
<dbReference type="EMBL" id="UINC01165383">
    <property type="protein sequence ID" value="SVD66741.1"/>
    <property type="molecule type" value="Genomic_DNA"/>
</dbReference>